<sequence>MSGAAIMVAVTVAAPPERAFALFTDEVDVWWQRGPAYRFRRGNDGTMRFDPGPGGRLVEAYPDGTLFEVGHIRDWQPGRRLAFSWRNPHHSGDEETEVEIEFKAVPGGTRVVVRHSGWDRLNPGHPARHALADVPLMRMMGDWWRGQLAAMAGRLPG</sequence>
<name>A0A3N1KZP1_9PROT</name>
<evidence type="ECO:0000256" key="1">
    <source>
        <dbReference type="ARBA" id="ARBA00006817"/>
    </source>
</evidence>
<dbReference type="InterPro" id="IPR013538">
    <property type="entry name" value="ASHA1/2-like_C"/>
</dbReference>
<organism evidence="3 4">
    <name type="scientific">Stella humosa</name>
    <dbReference type="NCBI Taxonomy" id="94"/>
    <lineage>
        <taxon>Bacteria</taxon>
        <taxon>Pseudomonadati</taxon>
        <taxon>Pseudomonadota</taxon>
        <taxon>Alphaproteobacteria</taxon>
        <taxon>Rhodospirillales</taxon>
        <taxon>Stellaceae</taxon>
        <taxon>Stella</taxon>
    </lineage>
</organism>
<dbReference type="AlphaFoldDB" id="A0A3N1KZP1"/>
<comment type="caution">
    <text evidence="3">The sequence shown here is derived from an EMBL/GenBank/DDBJ whole genome shotgun (WGS) entry which is preliminary data.</text>
</comment>
<proteinExistence type="inferred from homology"/>
<dbReference type="SUPFAM" id="SSF55961">
    <property type="entry name" value="Bet v1-like"/>
    <property type="match status" value="1"/>
</dbReference>
<dbReference type="OrthoDB" id="793407at2"/>
<evidence type="ECO:0000259" key="2">
    <source>
        <dbReference type="Pfam" id="PF08327"/>
    </source>
</evidence>
<dbReference type="InterPro" id="IPR023393">
    <property type="entry name" value="START-like_dom_sf"/>
</dbReference>
<evidence type="ECO:0000313" key="3">
    <source>
        <dbReference type="EMBL" id="ROP84647.1"/>
    </source>
</evidence>
<evidence type="ECO:0000313" key="4">
    <source>
        <dbReference type="Proteomes" id="UP000278222"/>
    </source>
</evidence>
<protein>
    <submittedName>
        <fullName evidence="3">Uncharacterized protein YndB with AHSA1/START domain</fullName>
    </submittedName>
</protein>
<feature type="domain" description="Activator of Hsp90 ATPase homologue 1/2-like C-terminal" evidence="2">
    <location>
        <begin position="13"/>
        <end position="120"/>
    </location>
</feature>
<dbReference type="RefSeq" id="WP_123692729.1">
    <property type="nucleotide sequence ID" value="NZ_AP019700.1"/>
</dbReference>
<dbReference type="EMBL" id="RJKX01000015">
    <property type="protein sequence ID" value="ROP84647.1"/>
    <property type="molecule type" value="Genomic_DNA"/>
</dbReference>
<dbReference type="Gene3D" id="3.30.530.20">
    <property type="match status" value="1"/>
</dbReference>
<keyword evidence="4" id="KW-1185">Reference proteome</keyword>
<dbReference type="Pfam" id="PF08327">
    <property type="entry name" value="AHSA1"/>
    <property type="match status" value="1"/>
</dbReference>
<accession>A0A3N1KZP1</accession>
<comment type="similarity">
    <text evidence="1">Belongs to the AHA1 family.</text>
</comment>
<gene>
    <name evidence="3" type="ORF">EDC65_4002</name>
</gene>
<reference evidence="3 4" key="1">
    <citation type="submission" date="2018-11" db="EMBL/GenBank/DDBJ databases">
        <title>Genomic Encyclopedia of Type Strains, Phase IV (KMG-IV): sequencing the most valuable type-strain genomes for metagenomic binning, comparative biology and taxonomic classification.</title>
        <authorList>
            <person name="Goeker M."/>
        </authorList>
    </citation>
    <scope>NUCLEOTIDE SEQUENCE [LARGE SCALE GENOMIC DNA]</scope>
    <source>
        <strain evidence="3 4">DSM 5900</strain>
    </source>
</reference>
<dbReference type="Proteomes" id="UP000278222">
    <property type="component" value="Unassembled WGS sequence"/>
</dbReference>